<dbReference type="CDD" id="cd01335">
    <property type="entry name" value="Radical_SAM"/>
    <property type="match status" value="1"/>
</dbReference>
<dbReference type="SFLD" id="SFLDG01384">
    <property type="entry name" value="thioether_bond_formation_requi"/>
    <property type="match status" value="1"/>
</dbReference>
<evidence type="ECO:0000256" key="3">
    <source>
        <dbReference type="ARBA" id="ARBA00022691"/>
    </source>
</evidence>
<keyword evidence="6" id="KW-0411">Iron-sulfur</keyword>
<name>A0A4U7JH14_9FIRM</name>
<dbReference type="Gene3D" id="3.20.20.70">
    <property type="entry name" value="Aldolase class I"/>
    <property type="match status" value="1"/>
</dbReference>
<evidence type="ECO:0000256" key="1">
    <source>
        <dbReference type="ARBA" id="ARBA00001966"/>
    </source>
</evidence>
<evidence type="ECO:0000313" key="8">
    <source>
        <dbReference type="EMBL" id="QNU67326.1"/>
    </source>
</evidence>
<organism evidence="8 9">
    <name type="scientific">Ruminiclostridium herbifermentans</name>
    <dbReference type="NCBI Taxonomy" id="2488810"/>
    <lineage>
        <taxon>Bacteria</taxon>
        <taxon>Bacillati</taxon>
        <taxon>Bacillota</taxon>
        <taxon>Clostridia</taxon>
        <taxon>Eubacteriales</taxon>
        <taxon>Oscillospiraceae</taxon>
        <taxon>Ruminiclostridium</taxon>
    </lineage>
</organism>
<evidence type="ECO:0000256" key="5">
    <source>
        <dbReference type="ARBA" id="ARBA00023004"/>
    </source>
</evidence>
<dbReference type="RefSeq" id="WP_137697670.1">
    <property type="nucleotide sequence ID" value="NZ_CP061336.1"/>
</dbReference>
<dbReference type="InterPro" id="IPR007197">
    <property type="entry name" value="rSAM"/>
</dbReference>
<dbReference type="GO" id="GO:0051539">
    <property type="term" value="F:4 iron, 4 sulfur cluster binding"/>
    <property type="evidence" value="ECO:0007669"/>
    <property type="project" value="UniProtKB-KW"/>
</dbReference>
<dbReference type="KEGG" id="rher:EHE19_001940"/>
<protein>
    <submittedName>
        <fullName evidence="8">Cys-rich peptide radical SAM maturase CcpM</fullName>
    </submittedName>
</protein>
<sequence length="482" mass="56076">MLDPFIHLFTTPGGYYLYDINKNAILRLTEDQYKIIEDTQKSDQDDLTYNKQAIESINHLRELGFLSPKRPKEMYNPISETLKYHLNNKIKMITLQITRQCNLRCKYCVYSGNYENRGHENAKMSFETAKKGIDFLIEHSKDNERIFLAFYGGEPLLEFDFIKKCIEYYEEKGEGKETHITITTNATLLTEEIIDYFQKYGVYLLISLDGPSEVHNKNRIFSHGGKGTFEKVMENMEMIMIKFPDYLKDCVSFNAVLDPENDFSCVNNFFADFDMIKESQLMSTEISDIYSKDQKKASDAYISNLRYEYFKLFLSKVGCLDKKYTSKLIWRYYGKLIDTYTRLEMTKELPDKIHHGGPCIPGVQRLFMDVNGDFYPCERVSETSTQMRIGNVDTGFDVDKVETLLNIGKISEKQCVNCWALRFCNLCAAAADELDKLTMKKKITNCNAVRYSVENLLKDICTLREFGEELNSNIMDVADWKI</sequence>
<dbReference type="GO" id="GO:0046872">
    <property type="term" value="F:metal ion binding"/>
    <property type="evidence" value="ECO:0007669"/>
    <property type="project" value="UniProtKB-KW"/>
</dbReference>
<dbReference type="SFLD" id="SFLDG01386">
    <property type="entry name" value="main_SPASM_domain-containing"/>
    <property type="match status" value="1"/>
</dbReference>
<dbReference type="PANTHER" id="PTHR43273">
    <property type="entry name" value="ANAEROBIC SULFATASE-MATURATING ENZYME HOMOLOG ASLB-RELATED"/>
    <property type="match status" value="1"/>
</dbReference>
<keyword evidence="3" id="KW-0949">S-adenosyl-L-methionine</keyword>
<dbReference type="PROSITE" id="PS01305">
    <property type="entry name" value="MOAA_NIFB_PQQE"/>
    <property type="match status" value="1"/>
</dbReference>
<dbReference type="InterPro" id="IPR013785">
    <property type="entry name" value="Aldolase_TIM"/>
</dbReference>
<dbReference type="AlphaFoldDB" id="A0A4U7JH14"/>
<accession>A0A4U7JH14</accession>
<reference evidence="8 9" key="1">
    <citation type="submission" date="2020-09" db="EMBL/GenBank/DDBJ databases">
        <title>Characterization and genome sequencing of Ruminiclostridium sp. nov. MA18.</title>
        <authorList>
            <person name="Rettenmaier R."/>
            <person name="Kowollik M.-L."/>
            <person name="Liebl W."/>
            <person name="Zverlov V."/>
        </authorList>
    </citation>
    <scope>NUCLEOTIDE SEQUENCE [LARGE SCALE GENOMIC DNA]</scope>
    <source>
        <strain evidence="8 9">MA18</strain>
    </source>
</reference>
<evidence type="ECO:0000256" key="2">
    <source>
        <dbReference type="ARBA" id="ARBA00022485"/>
    </source>
</evidence>
<evidence type="ECO:0000256" key="6">
    <source>
        <dbReference type="ARBA" id="ARBA00023014"/>
    </source>
</evidence>
<keyword evidence="5" id="KW-0408">Iron</keyword>
<dbReference type="InterPro" id="IPR024001">
    <property type="entry name" value="Cys-rich_pep_rSAM_mat_CcpM"/>
</dbReference>
<dbReference type="Pfam" id="PF04055">
    <property type="entry name" value="Radical_SAM"/>
    <property type="match status" value="1"/>
</dbReference>
<keyword evidence="2" id="KW-0004">4Fe-4S</keyword>
<dbReference type="InterPro" id="IPR000385">
    <property type="entry name" value="MoaA_NifB_PqqE_Fe-S-bd_CS"/>
</dbReference>
<proteinExistence type="predicted"/>
<dbReference type="InterPro" id="IPR023867">
    <property type="entry name" value="Sulphatase_maturase_rSAM"/>
</dbReference>
<evidence type="ECO:0000256" key="4">
    <source>
        <dbReference type="ARBA" id="ARBA00022723"/>
    </source>
</evidence>
<dbReference type="GO" id="GO:0016491">
    <property type="term" value="F:oxidoreductase activity"/>
    <property type="evidence" value="ECO:0007669"/>
    <property type="project" value="InterPro"/>
</dbReference>
<evidence type="ECO:0000313" key="9">
    <source>
        <dbReference type="Proteomes" id="UP000306409"/>
    </source>
</evidence>
<dbReference type="EMBL" id="CP061336">
    <property type="protein sequence ID" value="QNU67326.1"/>
    <property type="molecule type" value="Genomic_DNA"/>
</dbReference>
<dbReference type="NCBIfam" id="TIGR04085">
    <property type="entry name" value="rSAM_more_4Fe4S"/>
    <property type="match status" value="1"/>
</dbReference>
<dbReference type="InterPro" id="IPR023885">
    <property type="entry name" value="4Fe4S-binding_SPASM_dom"/>
</dbReference>
<dbReference type="SFLD" id="SFLDS00029">
    <property type="entry name" value="Radical_SAM"/>
    <property type="match status" value="1"/>
</dbReference>
<keyword evidence="4" id="KW-0479">Metal-binding</keyword>
<evidence type="ECO:0000259" key="7">
    <source>
        <dbReference type="PROSITE" id="PS51918"/>
    </source>
</evidence>
<dbReference type="PANTHER" id="PTHR43273:SF8">
    <property type="entry name" value="RADICAL SAM DOMAIN PROTEIN"/>
    <property type="match status" value="1"/>
</dbReference>
<dbReference type="Proteomes" id="UP000306409">
    <property type="component" value="Chromosome"/>
</dbReference>
<dbReference type="OrthoDB" id="1737006at2"/>
<dbReference type="NCBIfam" id="TIGR04068">
    <property type="entry name" value="rSAM_ocin_clost"/>
    <property type="match status" value="1"/>
</dbReference>
<dbReference type="SFLD" id="SFLDG01067">
    <property type="entry name" value="SPASM/twitch_domain_containing"/>
    <property type="match status" value="1"/>
</dbReference>
<keyword evidence="9" id="KW-1185">Reference proteome</keyword>
<gene>
    <name evidence="8" type="primary">ccpM</name>
    <name evidence="8" type="ORF">EHE19_001940</name>
</gene>
<dbReference type="InterPro" id="IPR058240">
    <property type="entry name" value="rSAM_sf"/>
</dbReference>
<dbReference type="SUPFAM" id="SSF102114">
    <property type="entry name" value="Radical SAM enzymes"/>
    <property type="match status" value="1"/>
</dbReference>
<feature type="domain" description="Radical SAM core" evidence="7">
    <location>
        <begin position="85"/>
        <end position="320"/>
    </location>
</feature>
<comment type="cofactor">
    <cofactor evidence="1">
        <name>[4Fe-4S] cluster</name>
        <dbReference type="ChEBI" id="CHEBI:49883"/>
    </cofactor>
</comment>
<dbReference type="PROSITE" id="PS51918">
    <property type="entry name" value="RADICAL_SAM"/>
    <property type="match status" value="1"/>
</dbReference>